<accession>A0A2J6SP76</accession>
<dbReference type="AlphaFoldDB" id="A0A2J6SP76"/>
<dbReference type="OrthoDB" id="5342184at2759"/>
<protein>
    <submittedName>
        <fullName evidence="1">Uncharacterized protein</fullName>
    </submittedName>
</protein>
<proteinExistence type="predicted"/>
<sequence length="92" mass="10034">MGESRQDGGNRDISAYAAWNNFSSANIAVQGIFIDEAPSLPSTTTFSYVETTSTYAKTALGPGRGHIKYNLEMVVDPLFYNMADTVIVFENS</sequence>
<dbReference type="RefSeq" id="XP_024729480.1">
    <property type="nucleotide sequence ID" value="XM_024888119.1"/>
</dbReference>
<gene>
    <name evidence="1" type="ORF">K444DRAFT_706026</name>
</gene>
<dbReference type="InterPro" id="IPR021986">
    <property type="entry name" value="Spherulin4"/>
</dbReference>
<keyword evidence="2" id="KW-1185">Reference proteome</keyword>
<dbReference type="Proteomes" id="UP000235371">
    <property type="component" value="Unassembled WGS sequence"/>
</dbReference>
<dbReference type="EMBL" id="KZ613900">
    <property type="protein sequence ID" value="PMD52576.1"/>
    <property type="molecule type" value="Genomic_DNA"/>
</dbReference>
<dbReference type="GeneID" id="36596195"/>
<dbReference type="InParanoid" id="A0A2J6SP76"/>
<dbReference type="Pfam" id="PF12138">
    <property type="entry name" value="Spherulin4"/>
    <property type="match status" value="1"/>
</dbReference>
<name>A0A2J6SP76_9HELO</name>
<reference evidence="1 2" key="1">
    <citation type="submission" date="2016-04" db="EMBL/GenBank/DDBJ databases">
        <title>A degradative enzymes factory behind the ericoid mycorrhizal symbiosis.</title>
        <authorList>
            <consortium name="DOE Joint Genome Institute"/>
            <person name="Martino E."/>
            <person name="Morin E."/>
            <person name="Grelet G."/>
            <person name="Kuo A."/>
            <person name="Kohler A."/>
            <person name="Daghino S."/>
            <person name="Barry K."/>
            <person name="Choi C."/>
            <person name="Cichocki N."/>
            <person name="Clum A."/>
            <person name="Copeland A."/>
            <person name="Hainaut M."/>
            <person name="Haridas S."/>
            <person name="Labutti K."/>
            <person name="Lindquist E."/>
            <person name="Lipzen A."/>
            <person name="Khouja H.-R."/>
            <person name="Murat C."/>
            <person name="Ohm R."/>
            <person name="Olson A."/>
            <person name="Spatafora J."/>
            <person name="Veneault-Fourrey C."/>
            <person name="Henrissat B."/>
            <person name="Grigoriev I."/>
            <person name="Martin F."/>
            <person name="Perotto S."/>
        </authorList>
    </citation>
    <scope>NUCLEOTIDE SEQUENCE [LARGE SCALE GENOMIC DNA]</scope>
    <source>
        <strain evidence="1 2">E</strain>
    </source>
</reference>
<organism evidence="1 2">
    <name type="scientific">Hyaloscypha bicolor E</name>
    <dbReference type="NCBI Taxonomy" id="1095630"/>
    <lineage>
        <taxon>Eukaryota</taxon>
        <taxon>Fungi</taxon>
        <taxon>Dikarya</taxon>
        <taxon>Ascomycota</taxon>
        <taxon>Pezizomycotina</taxon>
        <taxon>Leotiomycetes</taxon>
        <taxon>Helotiales</taxon>
        <taxon>Hyaloscyphaceae</taxon>
        <taxon>Hyaloscypha</taxon>
        <taxon>Hyaloscypha bicolor</taxon>
    </lineage>
</organism>
<evidence type="ECO:0000313" key="2">
    <source>
        <dbReference type="Proteomes" id="UP000235371"/>
    </source>
</evidence>
<evidence type="ECO:0000313" key="1">
    <source>
        <dbReference type="EMBL" id="PMD52576.1"/>
    </source>
</evidence>